<keyword evidence="5 8" id="KW-1133">Transmembrane helix</keyword>
<evidence type="ECO:0000256" key="3">
    <source>
        <dbReference type="ARBA" id="ARBA00022475"/>
    </source>
</evidence>
<evidence type="ECO:0000256" key="2">
    <source>
        <dbReference type="ARBA" id="ARBA00022448"/>
    </source>
</evidence>
<dbReference type="InterPro" id="IPR050171">
    <property type="entry name" value="MFS_Transporters"/>
</dbReference>
<gene>
    <name evidence="9" type="ORF">GCU69_22240</name>
</gene>
<keyword evidence="4 8" id="KW-0812">Transmembrane</keyword>
<comment type="caution">
    <text evidence="9">The sequence shown here is derived from an EMBL/GenBank/DDBJ whole genome shotgun (WGS) entry which is preliminary data.</text>
</comment>
<feature type="transmembrane region" description="Helical" evidence="8">
    <location>
        <begin position="353"/>
        <end position="376"/>
    </location>
</feature>
<feature type="transmembrane region" description="Helical" evidence="8">
    <location>
        <begin position="140"/>
        <end position="164"/>
    </location>
</feature>
<dbReference type="Gene3D" id="1.20.1250.20">
    <property type="entry name" value="MFS general substrate transporter like domains"/>
    <property type="match status" value="1"/>
</dbReference>
<feature type="transmembrane region" description="Helical" evidence="8">
    <location>
        <begin position="170"/>
        <end position="193"/>
    </location>
</feature>
<keyword evidence="2" id="KW-0813">Transport</keyword>
<keyword evidence="10" id="KW-1185">Reference proteome</keyword>
<feature type="transmembrane region" description="Helical" evidence="8">
    <location>
        <begin position="314"/>
        <end position="332"/>
    </location>
</feature>
<evidence type="ECO:0000256" key="1">
    <source>
        <dbReference type="ARBA" id="ARBA00004651"/>
    </source>
</evidence>
<protein>
    <submittedName>
        <fullName evidence="9">MFS transporter</fullName>
    </submittedName>
</protein>
<evidence type="ECO:0000313" key="10">
    <source>
        <dbReference type="Proteomes" id="UP000621266"/>
    </source>
</evidence>
<dbReference type="InterPro" id="IPR011701">
    <property type="entry name" value="MFS"/>
</dbReference>
<evidence type="ECO:0000256" key="7">
    <source>
        <dbReference type="SAM" id="MobiDB-lite"/>
    </source>
</evidence>
<dbReference type="RefSeq" id="WP_156206970.1">
    <property type="nucleotide sequence ID" value="NZ_WHPN01000343.1"/>
</dbReference>
<feature type="compositionally biased region" description="Low complexity" evidence="7">
    <location>
        <begin position="413"/>
        <end position="432"/>
    </location>
</feature>
<dbReference type="Proteomes" id="UP000621266">
    <property type="component" value="Unassembled WGS sequence"/>
</dbReference>
<evidence type="ECO:0000256" key="5">
    <source>
        <dbReference type="ARBA" id="ARBA00022989"/>
    </source>
</evidence>
<dbReference type="Pfam" id="PF07690">
    <property type="entry name" value="MFS_1"/>
    <property type="match status" value="1"/>
</dbReference>
<dbReference type="EMBL" id="WHPN01000343">
    <property type="protein sequence ID" value="KAF4406953.1"/>
    <property type="molecule type" value="Genomic_DNA"/>
</dbReference>
<evidence type="ECO:0000256" key="8">
    <source>
        <dbReference type="SAM" id="Phobius"/>
    </source>
</evidence>
<dbReference type="InterPro" id="IPR036259">
    <property type="entry name" value="MFS_trans_sf"/>
</dbReference>
<dbReference type="SUPFAM" id="SSF103473">
    <property type="entry name" value="MFS general substrate transporter"/>
    <property type="match status" value="1"/>
</dbReference>
<proteinExistence type="predicted"/>
<evidence type="ECO:0000313" key="9">
    <source>
        <dbReference type="EMBL" id="KAF4406953.1"/>
    </source>
</evidence>
<feature type="transmembrane region" description="Helical" evidence="8">
    <location>
        <begin position="44"/>
        <end position="66"/>
    </location>
</feature>
<feature type="transmembrane region" description="Helical" evidence="8">
    <location>
        <begin position="289"/>
        <end position="308"/>
    </location>
</feature>
<keyword evidence="3" id="KW-1003">Cell membrane</keyword>
<sequence length="432" mass="44419">MRGATGATGRGGPVLIGALVVDALGNGLFLPLSLVFFLRLTDVPVGPLGVLIGVANAVTLPIPIWAGRLTDRYGALPVVVGSQVLHGAGYLGYRWAEEPAGIFLAVTLVAVGVRFFWSSIFTALADYADGSGSALSKESWFAWANMARTAGLGAGGLMTGIVVADGGADTYRGVALGAAGCFALAAVTIAVFVRAPRSGRRETGSAPGGHGRGYRGLLRDRPFLALTGVNTVFAATSMMLAFALPTFVESGLHGPAWLTSGVLVGNMVLIALFAAPVARRLAPYRRTRVLACAAALWAGWCFAFSGLVPGQPSWVIPVLIAATLLFTAAELLHAPVSMGLATAIAPAAARGRYLAAFQYSFTFAGILAPVFFTSLFEIHRSLPWAALGVVNVLAAGATLLLERTLPASALPEGGAPRAAASARSVSGRTAED</sequence>
<keyword evidence="6 8" id="KW-0472">Membrane</keyword>
<feature type="transmembrane region" description="Helical" evidence="8">
    <location>
        <begin position="223"/>
        <end position="244"/>
    </location>
</feature>
<feature type="transmembrane region" description="Helical" evidence="8">
    <location>
        <begin position="382"/>
        <end position="401"/>
    </location>
</feature>
<feature type="region of interest" description="Disordered" evidence="7">
    <location>
        <begin position="412"/>
        <end position="432"/>
    </location>
</feature>
<name>A0ABQ7FEJ7_9ACTN</name>
<dbReference type="PANTHER" id="PTHR23517">
    <property type="entry name" value="RESISTANCE PROTEIN MDTM, PUTATIVE-RELATED-RELATED"/>
    <property type="match status" value="1"/>
</dbReference>
<accession>A0ABQ7FEJ7</accession>
<feature type="transmembrane region" description="Helical" evidence="8">
    <location>
        <begin position="256"/>
        <end position="277"/>
    </location>
</feature>
<organism evidence="9 10">
    <name type="scientific">Streptomyces lycii</name>
    <dbReference type="NCBI Taxonomy" id="2654337"/>
    <lineage>
        <taxon>Bacteria</taxon>
        <taxon>Bacillati</taxon>
        <taxon>Actinomycetota</taxon>
        <taxon>Actinomycetes</taxon>
        <taxon>Kitasatosporales</taxon>
        <taxon>Streptomycetaceae</taxon>
        <taxon>Streptomyces</taxon>
    </lineage>
</organism>
<reference evidence="9 10" key="1">
    <citation type="submission" date="2019-10" db="EMBL/GenBank/DDBJ databases">
        <title>Streptomyces tenebrisbrunneis sp.nov., an endogenous actinomycete isolated from of Lycium ruthenicum.</title>
        <authorList>
            <person name="Ma L."/>
        </authorList>
    </citation>
    <scope>NUCLEOTIDE SEQUENCE [LARGE SCALE GENOMIC DNA]</scope>
    <source>
        <strain evidence="9 10">TRM 66187</strain>
    </source>
</reference>
<evidence type="ECO:0000256" key="4">
    <source>
        <dbReference type="ARBA" id="ARBA00022692"/>
    </source>
</evidence>
<feature type="transmembrane region" description="Helical" evidence="8">
    <location>
        <begin position="102"/>
        <end position="128"/>
    </location>
</feature>
<evidence type="ECO:0000256" key="6">
    <source>
        <dbReference type="ARBA" id="ARBA00023136"/>
    </source>
</evidence>
<comment type="subcellular location">
    <subcellularLocation>
        <location evidence="1">Cell membrane</location>
        <topology evidence="1">Multi-pass membrane protein</topology>
    </subcellularLocation>
</comment>
<dbReference type="PANTHER" id="PTHR23517:SF2">
    <property type="entry name" value="MULTIDRUG RESISTANCE PROTEIN MDTH"/>
    <property type="match status" value="1"/>
</dbReference>
<feature type="transmembrane region" description="Helical" evidence="8">
    <location>
        <begin position="12"/>
        <end position="38"/>
    </location>
</feature>